<comment type="subcellular location">
    <subcellularLocation>
        <location evidence="1">Cell membrane</location>
        <topology evidence="1">Multi-pass membrane protein</topology>
    </subcellularLocation>
</comment>
<protein>
    <submittedName>
        <fullName evidence="12">ABC transporter, ATP-binding protein</fullName>
    </submittedName>
</protein>
<evidence type="ECO:0000256" key="4">
    <source>
        <dbReference type="ARBA" id="ARBA00022692"/>
    </source>
</evidence>
<dbReference type="PROSITE" id="PS00211">
    <property type="entry name" value="ABC_TRANSPORTER_1"/>
    <property type="match status" value="1"/>
</dbReference>
<dbReference type="GO" id="GO:0016887">
    <property type="term" value="F:ATP hydrolysis activity"/>
    <property type="evidence" value="ECO:0007669"/>
    <property type="project" value="InterPro"/>
</dbReference>
<dbReference type="SUPFAM" id="SSF90123">
    <property type="entry name" value="ABC transporter transmembrane region"/>
    <property type="match status" value="1"/>
</dbReference>
<dbReference type="InterPro" id="IPR011527">
    <property type="entry name" value="ABC1_TM_dom"/>
</dbReference>
<dbReference type="GO" id="GO:0005886">
    <property type="term" value="C:plasma membrane"/>
    <property type="evidence" value="ECO:0007669"/>
    <property type="project" value="UniProtKB-SubCell"/>
</dbReference>
<organism evidence="12 13">
    <name type="scientific">Ruminococcus albus 8</name>
    <dbReference type="NCBI Taxonomy" id="246199"/>
    <lineage>
        <taxon>Bacteria</taxon>
        <taxon>Bacillati</taxon>
        <taxon>Bacillota</taxon>
        <taxon>Clostridia</taxon>
        <taxon>Eubacteriales</taxon>
        <taxon>Oscillospiraceae</taxon>
        <taxon>Ruminococcus</taxon>
    </lineage>
</organism>
<dbReference type="EMBL" id="ADKM02000085">
    <property type="protein sequence ID" value="EGC02900.1"/>
    <property type="molecule type" value="Genomic_DNA"/>
</dbReference>
<dbReference type="PROSITE" id="PS50929">
    <property type="entry name" value="ABC_TM1F"/>
    <property type="match status" value="1"/>
</dbReference>
<keyword evidence="4 9" id="KW-0812">Transmembrane</keyword>
<dbReference type="GO" id="GO:0005524">
    <property type="term" value="F:ATP binding"/>
    <property type="evidence" value="ECO:0007669"/>
    <property type="project" value="UniProtKB-KW"/>
</dbReference>
<keyword evidence="13" id="KW-1185">Reference proteome</keyword>
<feature type="transmembrane region" description="Helical" evidence="9">
    <location>
        <begin position="288"/>
        <end position="317"/>
    </location>
</feature>
<keyword evidence="8 9" id="KW-0472">Membrane</keyword>
<gene>
    <name evidence="12" type="ORF">CUS_6685</name>
</gene>
<dbReference type="SMART" id="SM00382">
    <property type="entry name" value="AAA"/>
    <property type="match status" value="1"/>
</dbReference>
<dbReference type="AlphaFoldDB" id="E9SCT1"/>
<feature type="transmembrane region" description="Helical" evidence="9">
    <location>
        <begin position="47"/>
        <end position="69"/>
    </location>
</feature>
<evidence type="ECO:0000259" key="11">
    <source>
        <dbReference type="PROSITE" id="PS50929"/>
    </source>
</evidence>
<dbReference type="GO" id="GO:0015421">
    <property type="term" value="F:ABC-type oligopeptide transporter activity"/>
    <property type="evidence" value="ECO:0007669"/>
    <property type="project" value="TreeGrafter"/>
</dbReference>
<dbReference type="InterPro" id="IPR017871">
    <property type="entry name" value="ABC_transporter-like_CS"/>
</dbReference>
<feature type="domain" description="ABC transporter" evidence="10">
    <location>
        <begin position="371"/>
        <end position="605"/>
    </location>
</feature>
<evidence type="ECO:0000256" key="2">
    <source>
        <dbReference type="ARBA" id="ARBA00022448"/>
    </source>
</evidence>
<feature type="transmembrane region" description="Helical" evidence="9">
    <location>
        <begin position="170"/>
        <end position="190"/>
    </location>
</feature>
<dbReference type="FunFam" id="1.20.1560.10:FF:000011">
    <property type="entry name" value="Multidrug ABC transporter ATP-binding protein"/>
    <property type="match status" value="1"/>
</dbReference>
<evidence type="ECO:0000256" key="3">
    <source>
        <dbReference type="ARBA" id="ARBA00022475"/>
    </source>
</evidence>
<dbReference type="SUPFAM" id="SSF52540">
    <property type="entry name" value="P-loop containing nucleoside triphosphate hydrolases"/>
    <property type="match status" value="1"/>
</dbReference>
<dbReference type="InterPro" id="IPR036640">
    <property type="entry name" value="ABC1_TM_sf"/>
</dbReference>
<comment type="caution">
    <text evidence="12">The sequence shown here is derived from an EMBL/GenBank/DDBJ whole genome shotgun (WGS) entry which is preliminary data.</text>
</comment>
<dbReference type="Gene3D" id="1.20.1560.10">
    <property type="entry name" value="ABC transporter type 1, transmembrane domain"/>
    <property type="match status" value="1"/>
</dbReference>
<dbReference type="RefSeq" id="WP_002849948.1">
    <property type="nucleotide sequence ID" value="NZ_ADKM02000085.1"/>
</dbReference>
<keyword evidence="6 12" id="KW-0067">ATP-binding</keyword>
<evidence type="ECO:0000256" key="9">
    <source>
        <dbReference type="SAM" id="Phobius"/>
    </source>
</evidence>
<dbReference type="PANTHER" id="PTHR43394:SF1">
    <property type="entry name" value="ATP-BINDING CASSETTE SUB-FAMILY B MEMBER 10, MITOCHONDRIAL"/>
    <property type="match status" value="1"/>
</dbReference>
<dbReference type="PANTHER" id="PTHR43394">
    <property type="entry name" value="ATP-DEPENDENT PERMEASE MDL1, MITOCHONDRIAL"/>
    <property type="match status" value="1"/>
</dbReference>
<dbReference type="PROSITE" id="PS50893">
    <property type="entry name" value="ABC_TRANSPORTER_2"/>
    <property type="match status" value="1"/>
</dbReference>
<dbReference type="InterPro" id="IPR039421">
    <property type="entry name" value="Type_1_exporter"/>
</dbReference>
<dbReference type="InterPro" id="IPR003439">
    <property type="entry name" value="ABC_transporter-like_ATP-bd"/>
</dbReference>
<feature type="transmembrane region" description="Helical" evidence="9">
    <location>
        <begin position="95"/>
        <end position="119"/>
    </location>
</feature>
<name>E9SCT1_RUMAL</name>
<dbReference type="STRING" id="246199.CUS_6685"/>
<dbReference type="Gene3D" id="3.40.50.300">
    <property type="entry name" value="P-loop containing nucleotide triphosphate hydrolases"/>
    <property type="match status" value="1"/>
</dbReference>
<keyword evidence="5" id="KW-0547">Nucleotide-binding</keyword>
<dbReference type="OrthoDB" id="9762778at2"/>
<evidence type="ECO:0000259" key="10">
    <source>
        <dbReference type="PROSITE" id="PS50893"/>
    </source>
</evidence>
<dbReference type="eggNOG" id="COG1132">
    <property type="taxonomic scope" value="Bacteria"/>
</dbReference>
<reference evidence="12 13" key="1">
    <citation type="submission" date="2011-02" db="EMBL/GenBank/DDBJ databases">
        <authorList>
            <person name="Nelson K.E."/>
            <person name="Sutton G."/>
            <person name="Torralba M."/>
            <person name="Durkin S."/>
            <person name="Harkins D."/>
            <person name="Montgomery R."/>
            <person name="Ziemer C."/>
            <person name="Klaassens E."/>
            <person name="Ocuiv P."/>
            <person name="Morrison M."/>
        </authorList>
    </citation>
    <scope>NUCLEOTIDE SEQUENCE [LARGE SCALE GENOMIC DNA]</scope>
    <source>
        <strain evidence="12 13">8</strain>
    </source>
</reference>
<evidence type="ECO:0000256" key="6">
    <source>
        <dbReference type="ARBA" id="ARBA00022840"/>
    </source>
</evidence>
<keyword evidence="3" id="KW-1003">Cell membrane</keyword>
<feature type="transmembrane region" description="Helical" evidence="9">
    <location>
        <begin position="196"/>
        <end position="213"/>
    </location>
</feature>
<dbReference type="FunFam" id="3.40.50.300:FF:000287">
    <property type="entry name" value="Multidrug ABC transporter ATP-binding protein"/>
    <property type="match status" value="1"/>
</dbReference>
<keyword evidence="7 9" id="KW-1133">Transmembrane helix</keyword>
<evidence type="ECO:0000256" key="7">
    <source>
        <dbReference type="ARBA" id="ARBA00022989"/>
    </source>
</evidence>
<evidence type="ECO:0000256" key="1">
    <source>
        <dbReference type="ARBA" id="ARBA00004651"/>
    </source>
</evidence>
<keyword evidence="2" id="KW-0813">Transport</keyword>
<evidence type="ECO:0000313" key="12">
    <source>
        <dbReference type="EMBL" id="EGC02900.1"/>
    </source>
</evidence>
<sequence>MPPMPPNPNNKQQGPGGRHAALVNAEKPRNAKETLGKLLSYIGRSRYIFFGLMAVMLIMTLLGLAAPYIQQIAIDCITLDKDKLSVNTDKLMKSLIALGGVYLLNSAFSYMQGIFSARLSQRTVSTMRRDLFGDLVRLPIKYFDTHKHGDIMSRMTNDVENISNTISQSIGSLISGVLTVIGSIVIMLIYSPLLTLISLSTVVLTIFVSGKMTKFMRKYFLEQQIILGRLNGHVEEMVTGCRTVASYSKEKAAAQQFNEMSDELRKTGIRAQICGGVMGPLMNCISNFGFVLIAAFGGWFSFKGWITVGTIQAFILYSKQFSRPINEIANQYANIQTAIAGAERIFEVMETKPEPDDGKSEMKAENVRGDIDFEDIRFGYDADKPVLKGFSLEIEQGRKIAIVGATGSGKTTIVNLLTRFYEPDGGRITVDGMDITDIPKDELRRSIGIVLQDTVLFRGTIEENIRYGREDAPEEDVIRAARHANADEFIRRLPDGYKTQLAEGGTNLSQGQRQLLTIARAVLADPKILILDEATSSVDTRTEMHIQSAMVALMKNRTSLIIAHRLSTIRDADTIVVIDGGRVAESGRHEELIAKKGCYYDLYQTQFAGNKT</sequence>
<accession>E9SCT1</accession>
<proteinExistence type="predicted"/>
<evidence type="ECO:0000256" key="8">
    <source>
        <dbReference type="ARBA" id="ARBA00023136"/>
    </source>
</evidence>
<dbReference type="CDD" id="cd03254">
    <property type="entry name" value="ABCC_Glucan_exporter_like"/>
    <property type="match status" value="1"/>
</dbReference>
<evidence type="ECO:0000256" key="5">
    <source>
        <dbReference type="ARBA" id="ARBA00022741"/>
    </source>
</evidence>
<dbReference type="Pfam" id="PF00664">
    <property type="entry name" value="ABC_membrane"/>
    <property type="match status" value="1"/>
</dbReference>
<dbReference type="InterPro" id="IPR027417">
    <property type="entry name" value="P-loop_NTPase"/>
</dbReference>
<evidence type="ECO:0000313" key="13">
    <source>
        <dbReference type="Proteomes" id="UP000004259"/>
    </source>
</evidence>
<feature type="domain" description="ABC transmembrane type-1" evidence="11">
    <location>
        <begin position="50"/>
        <end position="337"/>
    </location>
</feature>
<dbReference type="InterPro" id="IPR003593">
    <property type="entry name" value="AAA+_ATPase"/>
</dbReference>
<dbReference type="Proteomes" id="UP000004259">
    <property type="component" value="Unassembled WGS sequence"/>
</dbReference>
<dbReference type="CDD" id="cd18547">
    <property type="entry name" value="ABC_6TM_Tm288_like"/>
    <property type="match status" value="1"/>
</dbReference>
<dbReference type="Pfam" id="PF00005">
    <property type="entry name" value="ABC_tran"/>
    <property type="match status" value="1"/>
</dbReference>